<organism evidence="10 11">
    <name type="scientific">Candidatus Berkelbacteria bacterium CG10_big_fil_rev_8_21_14_0_10_43_14</name>
    <dbReference type="NCBI Taxonomy" id="1974515"/>
    <lineage>
        <taxon>Bacteria</taxon>
        <taxon>Candidatus Berkelbacteria</taxon>
    </lineage>
</organism>
<dbReference type="InterPro" id="IPR038379">
    <property type="entry name" value="SecE_sf"/>
</dbReference>
<evidence type="ECO:0000256" key="7">
    <source>
        <dbReference type="ARBA" id="ARBA00023010"/>
    </source>
</evidence>
<dbReference type="GO" id="GO:0043952">
    <property type="term" value="P:protein transport by the Sec complex"/>
    <property type="evidence" value="ECO:0007669"/>
    <property type="project" value="UniProtKB-UniRule"/>
</dbReference>
<dbReference type="Gene3D" id="1.20.5.1030">
    <property type="entry name" value="Preprotein translocase secy subunit"/>
    <property type="match status" value="1"/>
</dbReference>
<dbReference type="AlphaFoldDB" id="A0A2M6R961"/>
<evidence type="ECO:0000256" key="4">
    <source>
        <dbReference type="ARBA" id="ARBA00022692"/>
    </source>
</evidence>
<evidence type="ECO:0000256" key="1">
    <source>
        <dbReference type="ARBA" id="ARBA00004370"/>
    </source>
</evidence>
<evidence type="ECO:0000256" key="6">
    <source>
        <dbReference type="ARBA" id="ARBA00022989"/>
    </source>
</evidence>
<keyword evidence="6 9" id="KW-1133">Transmembrane helix</keyword>
<evidence type="ECO:0000256" key="5">
    <source>
        <dbReference type="ARBA" id="ARBA00022927"/>
    </source>
</evidence>
<accession>A0A2M6R961</accession>
<dbReference type="InterPro" id="IPR005807">
    <property type="entry name" value="SecE_bac"/>
</dbReference>
<dbReference type="GO" id="GO:0005886">
    <property type="term" value="C:plasma membrane"/>
    <property type="evidence" value="ECO:0007669"/>
    <property type="project" value="UniProtKB-SubCell"/>
</dbReference>
<evidence type="ECO:0000256" key="9">
    <source>
        <dbReference type="HAMAP-Rule" id="MF_00422"/>
    </source>
</evidence>
<keyword evidence="2 9" id="KW-0813">Transport</keyword>
<feature type="transmembrane region" description="Helical" evidence="9">
    <location>
        <begin position="29"/>
        <end position="50"/>
    </location>
</feature>
<dbReference type="PANTHER" id="PTHR33910:SF1">
    <property type="entry name" value="PROTEIN TRANSLOCASE SUBUNIT SECE"/>
    <property type="match status" value="1"/>
</dbReference>
<sequence length="69" mass="7410">MNILSTSISYFHGVIAELKKVTFPSRRQVIVGTILVIAAIMLATLVIGGVDTGLAQLVRIFIIERGGVK</sequence>
<proteinExistence type="inferred from homology"/>
<comment type="subcellular location">
    <subcellularLocation>
        <location evidence="9">Cell membrane</location>
        <topology evidence="9">Single-pass membrane protein</topology>
    </subcellularLocation>
    <subcellularLocation>
        <location evidence="1">Membrane</location>
    </subcellularLocation>
</comment>
<dbReference type="GO" id="GO:0009306">
    <property type="term" value="P:protein secretion"/>
    <property type="evidence" value="ECO:0007669"/>
    <property type="project" value="UniProtKB-UniRule"/>
</dbReference>
<comment type="caution">
    <text evidence="10">The sequence shown here is derived from an EMBL/GenBank/DDBJ whole genome shotgun (WGS) entry which is preliminary data.</text>
</comment>
<dbReference type="PANTHER" id="PTHR33910">
    <property type="entry name" value="PROTEIN TRANSLOCASE SUBUNIT SECE"/>
    <property type="match status" value="1"/>
</dbReference>
<evidence type="ECO:0000256" key="2">
    <source>
        <dbReference type="ARBA" id="ARBA00022448"/>
    </source>
</evidence>
<dbReference type="InterPro" id="IPR001901">
    <property type="entry name" value="Translocase_SecE/Sec61-g"/>
</dbReference>
<evidence type="ECO:0000313" key="11">
    <source>
        <dbReference type="Proteomes" id="UP000231162"/>
    </source>
</evidence>
<evidence type="ECO:0000256" key="3">
    <source>
        <dbReference type="ARBA" id="ARBA00022475"/>
    </source>
</evidence>
<gene>
    <name evidence="9 10" type="primary">secE</name>
    <name evidence="10" type="ORF">COT79_01210</name>
</gene>
<dbReference type="EMBL" id="PEZX01000019">
    <property type="protein sequence ID" value="PIS07063.1"/>
    <property type="molecule type" value="Genomic_DNA"/>
</dbReference>
<protein>
    <recommendedName>
        <fullName evidence="9">Protein translocase subunit SecE</fullName>
    </recommendedName>
</protein>
<evidence type="ECO:0000256" key="8">
    <source>
        <dbReference type="ARBA" id="ARBA00023136"/>
    </source>
</evidence>
<dbReference type="HAMAP" id="MF_00422">
    <property type="entry name" value="SecE"/>
    <property type="match status" value="1"/>
</dbReference>
<comment type="similarity">
    <text evidence="9">Belongs to the SecE/SEC61-gamma family.</text>
</comment>
<dbReference type="GO" id="GO:0065002">
    <property type="term" value="P:intracellular protein transmembrane transport"/>
    <property type="evidence" value="ECO:0007669"/>
    <property type="project" value="UniProtKB-UniRule"/>
</dbReference>
<dbReference type="GO" id="GO:0006605">
    <property type="term" value="P:protein targeting"/>
    <property type="evidence" value="ECO:0007669"/>
    <property type="project" value="UniProtKB-UniRule"/>
</dbReference>
<keyword evidence="3 9" id="KW-1003">Cell membrane</keyword>
<keyword evidence="7 9" id="KW-0811">Translocation</keyword>
<dbReference type="Pfam" id="PF00584">
    <property type="entry name" value="SecE"/>
    <property type="match status" value="1"/>
</dbReference>
<keyword evidence="5 9" id="KW-0653">Protein transport</keyword>
<evidence type="ECO:0000313" key="10">
    <source>
        <dbReference type="EMBL" id="PIS07063.1"/>
    </source>
</evidence>
<comment type="subunit">
    <text evidence="9">Component of the Sec protein translocase complex. Heterotrimer consisting of SecY, SecE and SecG subunits. The heterotrimers can form oligomers, although 1 heterotrimer is thought to be able to translocate proteins. Interacts with the ribosome. Interacts with SecDF, and other proteins may be involved. Interacts with SecA.</text>
</comment>
<comment type="function">
    <text evidence="9">Essential subunit of the Sec protein translocation channel SecYEG. Clamps together the 2 halves of SecY. May contact the channel plug during translocation.</text>
</comment>
<dbReference type="NCBIfam" id="TIGR00964">
    <property type="entry name" value="secE_bact"/>
    <property type="match status" value="1"/>
</dbReference>
<keyword evidence="4 9" id="KW-0812">Transmembrane</keyword>
<keyword evidence="8 9" id="KW-0472">Membrane</keyword>
<dbReference type="Proteomes" id="UP000231162">
    <property type="component" value="Unassembled WGS sequence"/>
</dbReference>
<reference evidence="11" key="1">
    <citation type="submission" date="2017-09" db="EMBL/GenBank/DDBJ databases">
        <title>Depth-based differentiation of microbial function through sediment-hosted aquifers and enrichment of novel symbionts in the deep terrestrial subsurface.</title>
        <authorList>
            <person name="Probst A.J."/>
            <person name="Ladd B."/>
            <person name="Jarett J.K."/>
            <person name="Geller-Mcgrath D.E."/>
            <person name="Sieber C.M.K."/>
            <person name="Emerson J.B."/>
            <person name="Anantharaman K."/>
            <person name="Thomas B.C."/>
            <person name="Malmstrom R."/>
            <person name="Stieglmeier M."/>
            <person name="Klingl A."/>
            <person name="Woyke T."/>
            <person name="Ryan C.M."/>
            <person name="Banfield J.F."/>
        </authorList>
    </citation>
    <scope>NUCLEOTIDE SEQUENCE [LARGE SCALE GENOMIC DNA]</scope>
</reference>
<dbReference type="GO" id="GO:0008320">
    <property type="term" value="F:protein transmembrane transporter activity"/>
    <property type="evidence" value="ECO:0007669"/>
    <property type="project" value="UniProtKB-UniRule"/>
</dbReference>
<name>A0A2M6R961_9BACT</name>